<proteinExistence type="predicted"/>
<gene>
    <name evidence="2" type="ORF">B0180_08525</name>
</gene>
<organism evidence="2 3">
    <name type="scientific">Moraxella canis</name>
    <dbReference type="NCBI Taxonomy" id="90239"/>
    <lineage>
        <taxon>Bacteria</taxon>
        <taxon>Pseudomonadati</taxon>
        <taxon>Pseudomonadota</taxon>
        <taxon>Gammaproteobacteria</taxon>
        <taxon>Moraxellales</taxon>
        <taxon>Moraxellaceae</taxon>
        <taxon>Moraxella</taxon>
    </lineage>
</organism>
<dbReference type="Gene3D" id="2.40.10.10">
    <property type="entry name" value="Trypsin-like serine proteases"/>
    <property type="match status" value="2"/>
</dbReference>
<comment type="caution">
    <text evidence="2">The sequence shown here is derived from an EMBL/GenBank/DDBJ whole genome shotgun (WGS) entry which is preliminary data.</text>
</comment>
<reference evidence="2 3" key="1">
    <citation type="submission" date="2017-02" db="EMBL/GenBank/DDBJ databases">
        <title>Draft genome sequence of Moraxella canis CCUG 8415A type strain.</title>
        <authorList>
            <person name="Engstrom-Jakobsson H."/>
            <person name="Salva-Serra F."/>
            <person name="Thorell K."/>
            <person name="Gonzales-Siles L."/>
            <person name="Karlsson R."/>
            <person name="Boulund F."/>
            <person name="Engstrand L."/>
            <person name="Moore E."/>
        </authorList>
    </citation>
    <scope>NUCLEOTIDE SEQUENCE [LARGE SCALE GENOMIC DNA]</scope>
    <source>
        <strain evidence="2 3">CCUG 8415A</strain>
    </source>
</reference>
<dbReference type="EMBL" id="MUXT01000009">
    <property type="protein sequence ID" value="OOR82910.1"/>
    <property type="molecule type" value="Genomic_DNA"/>
</dbReference>
<dbReference type="InterPro" id="IPR018114">
    <property type="entry name" value="TRYPSIN_HIS"/>
</dbReference>
<accession>A0A1S9ZHN2</accession>
<dbReference type="InterPro" id="IPR001254">
    <property type="entry name" value="Trypsin_dom"/>
</dbReference>
<dbReference type="InterPro" id="IPR009003">
    <property type="entry name" value="Peptidase_S1_PA"/>
</dbReference>
<dbReference type="InterPro" id="IPR043504">
    <property type="entry name" value="Peptidase_S1_PA_chymotrypsin"/>
</dbReference>
<protein>
    <recommendedName>
        <fullName evidence="1">Peptidase S1 domain-containing protein</fullName>
    </recommendedName>
</protein>
<dbReference type="GO" id="GO:0006508">
    <property type="term" value="P:proteolysis"/>
    <property type="evidence" value="ECO:0007669"/>
    <property type="project" value="InterPro"/>
</dbReference>
<dbReference type="Proteomes" id="UP000190322">
    <property type="component" value="Unassembled WGS sequence"/>
</dbReference>
<dbReference type="AlphaFoldDB" id="A0A1S9ZHN2"/>
<evidence type="ECO:0000313" key="3">
    <source>
        <dbReference type="Proteomes" id="UP000190322"/>
    </source>
</evidence>
<dbReference type="Pfam" id="PF00089">
    <property type="entry name" value="Trypsin"/>
    <property type="match status" value="1"/>
</dbReference>
<name>A0A1S9ZHN2_9GAMM</name>
<evidence type="ECO:0000313" key="2">
    <source>
        <dbReference type="EMBL" id="OOR82910.1"/>
    </source>
</evidence>
<dbReference type="PROSITE" id="PS00134">
    <property type="entry name" value="TRYPSIN_HIS"/>
    <property type="match status" value="1"/>
</dbReference>
<sequence>MEAIIRFKNIVLTLSIVLSFCSISHARDSVLDESLIEVYIAEFDISREEAIRRLDLINHSQSIIDEMQAKFGDDIVSIYFDNESEFRLVVRTTAQGRDLKEMRALAGTKNELPVLILKNNPRNAQAITNIIKNQSARLAKNIEGFSMMGYDPVKDRIIISIYEPNVDKQNMLKNDQSIKKISGIETEIEFLSQPLETLSLKGGAPINQRVQITPSITQLNNCTSAFPAIYNGQNGLLTAAHCADKTLQEKTPIIYKGYGNDPRTDMIIAFYDKNATTHDIMFITPRDSTQVSNLYYVDSVTQELVREYINPSVGIPACQHGQTTGKSCGVISQTYTHNNAKNACPASLKGMACEPAFAVVRGSSLRIKDGDSGGAVYSIRVNKNHPVGVTSSGAETELGGILVFSPLHNLNSTGIKLKTY</sequence>
<dbReference type="SUPFAM" id="SSF50494">
    <property type="entry name" value="Trypsin-like serine proteases"/>
    <property type="match status" value="1"/>
</dbReference>
<feature type="domain" description="Peptidase S1" evidence="1">
    <location>
        <begin position="229"/>
        <end position="410"/>
    </location>
</feature>
<dbReference type="GO" id="GO:0004252">
    <property type="term" value="F:serine-type endopeptidase activity"/>
    <property type="evidence" value="ECO:0007669"/>
    <property type="project" value="InterPro"/>
</dbReference>
<evidence type="ECO:0000259" key="1">
    <source>
        <dbReference type="Pfam" id="PF00089"/>
    </source>
</evidence>